<dbReference type="EMBL" id="JACHWY010000003">
    <property type="protein sequence ID" value="MBB3048336.1"/>
    <property type="molecule type" value="Genomic_DNA"/>
</dbReference>
<evidence type="ECO:0000259" key="1">
    <source>
        <dbReference type="SMART" id="SM00769"/>
    </source>
</evidence>
<dbReference type="PROSITE" id="PS51257">
    <property type="entry name" value="PROKAR_LIPOPROTEIN"/>
    <property type="match status" value="1"/>
</dbReference>
<dbReference type="AlphaFoldDB" id="A0A7W4W6F8"/>
<gene>
    <name evidence="2" type="ORF">FHR99_002610</name>
</gene>
<dbReference type="Pfam" id="PF03168">
    <property type="entry name" value="LEA_2"/>
    <property type="match status" value="1"/>
</dbReference>
<dbReference type="InterPro" id="IPR013990">
    <property type="entry name" value="WHy-dom"/>
</dbReference>
<comment type="caution">
    <text evidence="2">The sequence shown here is derived from an EMBL/GenBank/DDBJ whole genome shotgun (WGS) entry which is preliminary data.</text>
</comment>
<protein>
    <submittedName>
        <fullName evidence="2">LEA14-like dessication related protein</fullName>
    </submittedName>
</protein>
<evidence type="ECO:0000313" key="3">
    <source>
        <dbReference type="Proteomes" id="UP000537130"/>
    </source>
</evidence>
<name>A0A7W4W6F8_9GAMM</name>
<dbReference type="Proteomes" id="UP000537130">
    <property type="component" value="Unassembled WGS sequence"/>
</dbReference>
<reference evidence="2 3" key="1">
    <citation type="submission" date="2020-08" db="EMBL/GenBank/DDBJ databases">
        <title>Genomic Encyclopedia of Type Strains, Phase III (KMG-III): the genomes of soil and plant-associated and newly described type strains.</title>
        <authorList>
            <person name="Whitman W."/>
        </authorList>
    </citation>
    <scope>NUCLEOTIDE SEQUENCE [LARGE SCALE GENOMIC DNA]</scope>
    <source>
        <strain evidence="2 3">CECT 8654</strain>
    </source>
</reference>
<feature type="domain" description="Water stress and hypersensitive response" evidence="1">
    <location>
        <begin position="39"/>
        <end position="158"/>
    </location>
</feature>
<dbReference type="RefSeq" id="WP_183411127.1">
    <property type="nucleotide sequence ID" value="NZ_JACHWY010000003.1"/>
</dbReference>
<proteinExistence type="predicted"/>
<dbReference type="SMART" id="SM00769">
    <property type="entry name" value="WHy"/>
    <property type="match status" value="1"/>
</dbReference>
<dbReference type="GO" id="GO:0009269">
    <property type="term" value="P:response to desiccation"/>
    <property type="evidence" value="ECO:0007669"/>
    <property type="project" value="InterPro"/>
</dbReference>
<dbReference type="InterPro" id="IPR004864">
    <property type="entry name" value="LEA_2"/>
</dbReference>
<keyword evidence="3" id="KW-1185">Reference proteome</keyword>
<dbReference type="Gene3D" id="2.60.40.1820">
    <property type="match status" value="1"/>
</dbReference>
<evidence type="ECO:0000313" key="2">
    <source>
        <dbReference type="EMBL" id="MBB3048336.1"/>
    </source>
</evidence>
<dbReference type="SUPFAM" id="SSF117070">
    <property type="entry name" value="LEA14-like"/>
    <property type="match status" value="1"/>
</dbReference>
<organism evidence="2 3">
    <name type="scientific">Litorivivens lipolytica</name>
    <dbReference type="NCBI Taxonomy" id="1524264"/>
    <lineage>
        <taxon>Bacteria</taxon>
        <taxon>Pseudomonadati</taxon>
        <taxon>Pseudomonadota</taxon>
        <taxon>Gammaproteobacteria</taxon>
        <taxon>Litorivivens</taxon>
    </lineage>
</organism>
<sequence length="163" mass="18149">MSLRSILKPLAKTSGFFVLALALLTSGCAWMRDAAKPEVSLTSLSLEPRQGFSQTLNVGVRVRNPNGFALNINKLNYRIFLEDSELAFGRRDELLSVPANDSVNLTVPVELNLFSGLKLAEKWLRNPKDALDYRLEVDADVANFGLGLMKIRKESTIKLTPER</sequence>
<accession>A0A7W4W6F8</accession>